<dbReference type="OrthoDB" id="5881184at2"/>
<proteinExistence type="predicted"/>
<dbReference type="Proteomes" id="UP000005990">
    <property type="component" value="Unassembled WGS sequence"/>
</dbReference>
<dbReference type="SUPFAM" id="SSF53335">
    <property type="entry name" value="S-adenosyl-L-methionine-dependent methyltransferases"/>
    <property type="match status" value="1"/>
</dbReference>
<dbReference type="EMBL" id="AENN01000001">
    <property type="protein sequence ID" value="EFR32048.1"/>
    <property type="molecule type" value="Genomic_DNA"/>
</dbReference>
<evidence type="ECO:0000313" key="2">
    <source>
        <dbReference type="Proteomes" id="UP000005990"/>
    </source>
</evidence>
<comment type="caution">
    <text evidence="1">The sequence shown here is derived from an EMBL/GenBank/DDBJ whole genome shotgun (WGS) entry which is preliminary data.</text>
</comment>
<organism evidence="1 2">
    <name type="scientific">Eremococcus coleocola ACS-139-V-Col8</name>
    <dbReference type="NCBI Taxonomy" id="908337"/>
    <lineage>
        <taxon>Bacteria</taxon>
        <taxon>Bacillati</taxon>
        <taxon>Bacillota</taxon>
        <taxon>Bacilli</taxon>
        <taxon>Lactobacillales</taxon>
        <taxon>Aerococcaceae</taxon>
        <taxon>Eremococcus</taxon>
    </lineage>
</organism>
<dbReference type="InterPro" id="IPR029063">
    <property type="entry name" value="SAM-dependent_MTases_sf"/>
</dbReference>
<gene>
    <name evidence="1" type="ORF">HMPREF9257_0919</name>
</gene>
<dbReference type="AlphaFoldDB" id="E4KLT7"/>
<name>E4KLT7_9LACT</name>
<dbReference type="PANTHER" id="PTHR38451:SF1">
    <property type="entry name" value="TRNA (ADENINE(22)-N(1))-METHYLTRANSFERASE"/>
    <property type="match status" value="1"/>
</dbReference>
<protein>
    <recommendedName>
        <fullName evidence="3">SAM-dependent methyltransferase</fullName>
    </recommendedName>
</protein>
<evidence type="ECO:0000313" key="1">
    <source>
        <dbReference type="EMBL" id="EFR32048.1"/>
    </source>
</evidence>
<dbReference type="RefSeq" id="WP_006417531.1">
    <property type="nucleotide sequence ID" value="NZ_AENN01000001.1"/>
</dbReference>
<dbReference type="InterPro" id="IPR006901">
    <property type="entry name" value="TrmK"/>
</dbReference>
<dbReference type="eggNOG" id="COG2384">
    <property type="taxonomic scope" value="Bacteria"/>
</dbReference>
<dbReference type="PIRSF" id="PIRSF018637">
    <property type="entry name" value="TrmK"/>
    <property type="match status" value="1"/>
</dbReference>
<dbReference type="Gene3D" id="1.10.287.1890">
    <property type="match status" value="1"/>
</dbReference>
<dbReference type="Gene3D" id="3.40.50.150">
    <property type="entry name" value="Vaccinia Virus protein VP39"/>
    <property type="match status" value="1"/>
</dbReference>
<dbReference type="GO" id="GO:0160105">
    <property type="term" value="F:tRNA (adenine(22)-N1)-methyltransferase activity"/>
    <property type="evidence" value="ECO:0007669"/>
    <property type="project" value="InterPro"/>
</dbReference>
<evidence type="ECO:0008006" key="3">
    <source>
        <dbReference type="Google" id="ProtNLM"/>
    </source>
</evidence>
<accession>E4KLT7</accession>
<dbReference type="Pfam" id="PF04816">
    <property type="entry name" value="TrmK"/>
    <property type="match status" value="1"/>
</dbReference>
<reference evidence="1 2" key="1">
    <citation type="submission" date="2010-10" db="EMBL/GenBank/DDBJ databases">
        <authorList>
            <person name="Durkin A.S."/>
            <person name="Madupu R."/>
            <person name="Torralba M."/>
            <person name="Gillis M."/>
            <person name="Methe B."/>
            <person name="Sutton G."/>
            <person name="Nelson K.E."/>
        </authorList>
    </citation>
    <scope>NUCLEOTIDE SEQUENCE [LARGE SCALE GENOMIC DNA]</scope>
    <source>
        <strain evidence="1 2">ACS-139-V-Col8</strain>
    </source>
</reference>
<sequence>MNSQHLSKRLQQVADYIVQYSPKPRRLLDIGSDHAYLLTYLGLAGHIDYGLAGEVVPGPFHSAQQEVAKQGLNSLIDVRLGDGFEVLTLEDKINAVSICGMGGALIAKILERGYQGLRPNHYLFLQANVGQATLRRWLDRHQYEILAEAIIEEAGHIYEVMVAHDNPNYQVGSLSEEAINFGPYLRQEASPVFKRYWQGQAQKTAYIIDSMKQGVSQNQTRIAQLEAHLALIEKELANDTQ</sequence>
<dbReference type="PANTHER" id="PTHR38451">
    <property type="entry name" value="TRNA (ADENINE(22)-N(1))-METHYLTRANSFERASE"/>
    <property type="match status" value="1"/>
</dbReference>
<keyword evidence="2" id="KW-1185">Reference proteome</keyword>
<dbReference type="STRING" id="908337.HMPREF9257_0919"/>